<sequence length="76" mass="8734">MDVYRRPEDKGYHSHLINLRHLPQSPSPSLNLLHLKVSRTPKIYIDFLSNIGSIRKLAQVLFNLDRLALSPSPPTF</sequence>
<comment type="caution">
    <text evidence="1">The sequence shown here is derived from an EMBL/GenBank/DDBJ whole genome shotgun (WGS) entry which is preliminary data.</text>
</comment>
<accession>A0ABR4CBK6</accession>
<evidence type="ECO:0000313" key="2">
    <source>
        <dbReference type="Proteomes" id="UP001595075"/>
    </source>
</evidence>
<organism evidence="1 2">
    <name type="scientific">Oculimacula yallundae</name>
    <dbReference type="NCBI Taxonomy" id="86028"/>
    <lineage>
        <taxon>Eukaryota</taxon>
        <taxon>Fungi</taxon>
        <taxon>Dikarya</taxon>
        <taxon>Ascomycota</taxon>
        <taxon>Pezizomycotina</taxon>
        <taxon>Leotiomycetes</taxon>
        <taxon>Helotiales</taxon>
        <taxon>Ploettnerulaceae</taxon>
        <taxon>Oculimacula</taxon>
    </lineage>
</organism>
<dbReference type="Proteomes" id="UP001595075">
    <property type="component" value="Unassembled WGS sequence"/>
</dbReference>
<gene>
    <name evidence="1" type="ORF">VTL71DRAFT_1751</name>
</gene>
<dbReference type="EMBL" id="JAZHXI010000010">
    <property type="protein sequence ID" value="KAL2067327.1"/>
    <property type="molecule type" value="Genomic_DNA"/>
</dbReference>
<protein>
    <recommendedName>
        <fullName evidence="3">Maturase K</fullName>
    </recommendedName>
</protein>
<reference evidence="1 2" key="1">
    <citation type="journal article" date="2024" name="Commun. Biol.">
        <title>Comparative genomic analysis of thermophilic fungi reveals convergent evolutionary adaptations and gene losses.</title>
        <authorList>
            <person name="Steindorff A.S."/>
            <person name="Aguilar-Pontes M.V."/>
            <person name="Robinson A.J."/>
            <person name="Andreopoulos B."/>
            <person name="LaButti K."/>
            <person name="Kuo A."/>
            <person name="Mondo S."/>
            <person name="Riley R."/>
            <person name="Otillar R."/>
            <person name="Haridas S."/>
            <person name="Lipzen A."/>
            <person name="Grimwood J."/>
            <person name="Schmutz J."/>
            <person name="Clum A."/>
            <person name="Reid I.D."/>
            <person name="Moisan M.C."/>
            <person name="Butler G."/>
            <person name="Nguyen T.T.M."/>
            <person name="Dewar K."/>
            <person name="Conant G."/>
            <person name="Drula E."/>
            <person name="Henrissat B."/>
            <person name="Hansel C."/>
            <person name="Singer S."/>
            <person name="Hutchinson M.I."/>
            <person name="de Vries R.P."/>
            <person name="Natvig D.O."/>
            <person name="Powell A.J."/>
            <person name="Tsang A."/>
            <person name="Grigoriev I.V."/>
        </authorList>
    </citation>
    <scope>NUCLEOTIDE SEQUENCE [LARGE SCALE GENOMIC DNA]</scope>
    <source>
        <strain evidence="1 2">CBS 494.80</strain>
    </source>
</reference>
<name>A0ABR4CBK6_9HELO</name>
<proteinExistence type="predicted"/>
<evidence type="ECO:0000313" key="1">
    <source>
        <dbReference type="EMBL" id="KAL2067327.1"/>
    </source>
</evidence>
<evidence type="ECO:0008006" key="3">
    <source>
        <dbReference type="Google" id="ProtNLM"/>
    </source>
</evidence>
<keyword evidence="2" id="KW-1185">Reference proteome</keyword>